<dbReference type="PROSITE" id="PS50994">
    <property type="entry name" value="INTEGRASE"/>
    <property type="match status" value="1"/>
</dbReference>
<dbReference type="Gene3D" id="3.30.420.10">
    <property type="entry name" value="Ribonuclease H-like superfamily/Ribonuclease H"/>
    <property type="match status" value="1"/>
</dbReference>
<comment type="caution">
    <text evidence="5">The sequence shown here is derived from an EMBL/GenBank/DDBJ whole genome shotgun (WGS) entry which is preliminary data.</text>
</comment>
<name>A0A6L2KKF9_TANCI</name>
<dbReference type="PANTHER" id="PTHR42648:SF20">
    <property type="entry name" value="RNA-DIRECTED DNA POLYMERASE"/>
    <property type="match status" value="1"/>
</dbReference>
<evidence type="ECO:0000256" key="2">
    <source>
        <dbReference type="ARBA" id="ARBA00022801"/>
    </source>
</evidence>
<dbReference type="PANTHER" id="PTHR42648">
    <property type="entry name" value="TRANSPOSASE, PUTATIVE-RELATED"/>
    <property type="match status" value="1"/>
</dbReference>
<feature type="signal peptide" evidence="3">
    <location>
        <begin position="1"/>
        <end position="17"/>
    </location>
</feature>
<keyword evidence="3" id="KW-0732">Signal</keyword>
<gene>
    <name evidence="5" type="ORF">Tci_021377</name>
</gene>
<dbReference type="EMBL" id="BKCJ010002558">
    <property type="protein sequence ID" value="GEU49399.1"/>
    <property type="molecule type" value="Genomic_DNA"/>
</dbReference>
<feature type="domain" description="Integrase catalytic" evidence="4">
    <location>
        <begin position="130"/>
        <end position="296"/>
    </location>
</feature>
<dbReference type="Pfam" id="PF13976">
    <property type="entry name" value="gag_pre-integrs"/>
    <property type="match status" value="1"/>
</dbReference>
<dbReference type="GO" id="GO:0046872">
    <property type="term" value="F:metal ion binding"/>
    <property type="evidence" value="ECO:0007669"/>
    <property type="project" value="UniProtKB-KW"/>
</dbReference>
<dbReference type="InterPro" id="IPR001584">
    <property type="entry name" value="Integrase_cat-core"/>
</dbReference>
<reference evidence="5" key="1">
    <citation type="journal article" date="2019" name="Sci. Rep.">
        <title>Draft genome of Tanacetum cinerariifolium, the natural source of mosquito coil.</title>
        <authorList>
            <person name="Yamashiro T."/>
            <person name="Shiraishi A."/>
            <person name="Satake H."/>
            <person name="Nakayama K."/>
        </authorList>
    </citation>
    <scope>NUCLEOTIDE SEQUENCE</scope>
</reference>
<evidence type="ECO:0000256" key="1">
    <source>
        <dbReference type="ARBA" id="ARBA00022723"/>
    </source>
</evidence>
<dbReference type="InterPro" id="IPR025724">
    <property type="entry name" value="GAG-pre-integrase_dom"/>
</dbReference>
<dbReference type="InterPro" id="IPR036397">
    <property type="entry name" value="RNaseH_sf"/>
</dbReference>
<keyword evidence="1" id="KW-0479">Metal-binding</keyword>
<organism evidence="5">
    <name type="scientific">Tanacetum cinerariifolium</name>
    <name type="common">Dalmatian daisy</name>
    <name type="synonym">Chrysanthemum cinerariifolium</name>
    <dbReference type="NCBI Taxonomy" id="118510"/>
    <lineage>
        <taxon>Eukaryota</taxon>
        <taxon>Viridiplantae</taxon>
        <taxon>Streptophyta</taxon>
        <taxon>Embryophyta</taxon>
        <taxon>Tracheophyta</taxon>
        <taxon>Spermatophyta</taxon>
        <taxon>Magnoliopsida</taxon>
        <taxon>eudicotyledons</taxon>
        <taxon>Gunneridae</taxon>
        <taxon>Pentapetalae</taxon>
        <taxon>asterids</taxon>
        <taxon>campanulids</taxon>
        <taxon>Asterales</taxon>
        <taxon>Asteraceae</taxon>
        <taxon>Asteroideae</taxon>
        <taxon>Anthemideae</taxon>
        <taxon>Anthemidinae</taxon>
        <taxon>Tanacetum</taxon>
    </lineage>
</organism>
<dbReference type="InterPro" id="IPR012337">
    <property type="entry name" value="RNaseH-like_sf"/>
</dbReference>
<dbReference type="CDD" id="cd09272">
    <property type="entry name" value="RNase_HI_RT_Ty1"/>
    <property type="match status" value="1"/>
</dbReference>
<dbReference type="AlphaFoldDB" id="A0A6L2KKF9"/>
<dbReference type="SUPFAM" id="SSF53098">
    <property type="entry name" value="Ribonuclease H-like"/>
    <property type="match status" value="1"/>
</dbReference>
<dbReference type="GO" id="GO:0016787">
    <property type="term" value="F:hydrolase activity"/>
    <property type="evidence" value="ECO:0007669"/>
    <property type="project" value="UniProtKB-KW"/>
</dbReference>
<sequence length="752" mass="86354">MLFYLTSLHVSYVLTDSEPIDPYMVDGQNVPTEAQMAYYERGYLDERLFKLSVVTDDNVINNNNAGTSTASMYMIDPSFLWHSSLGHVNLLSMQRIINLGMLPKCSRDKISKCEICVKSKFKSHSHKSVEKSNEILGLIHTDLCDFKATPSRGRKNYSITFIDDYSKFCYVYLINTKDEALNMFKTYKSEVKNQLDKKIKILMFDRGGEYESNDFSEFCYTFGIVHQTTAPYTPQQNGVAERKNRTLKNMINSMLITSGDPHSLWGEACLASNTILNKIPHKKSDKSLYQLWKGKQPSYRRLKVWGCLAKIQIPLLKRTKLGPKTVDYVYLSPAKNSDAYRLLVYKSNVEDISNNTIIESAEAEFIKNIFLYKDKEKQILNPKEIKQRTILRFHKKMLNQEESKIDSIMHNKTWKLVDLPLGHKPIGHKWIFKKKLRPDGTIEKYKARLVAKGDHQKEGQYVFDTYSSVTRITFIRTLIAITAIHNLIIHQMDVKTAFLNGELDEEIYIQQPEGFVVKCQKHKINIKANFVALDKAAEEAERLRSFLDGIPLWPKPVTAVCIHCDNMVALNRAKNHIYNSKSRNIRRRHNTIKDLLRNGIIFIDYVKSKERIADPLTKGLYKEQVIFTLRVEYYRIFLIDITHTRLMCGRIFGNKMAKFSKILMNKDMFTNEMNTTSVSSSKLQIPKPTSTHTLLFSIKAFKVILAHPVRVVSGSVMAHVVSEVVVAAAVVKVEDNNGYISANIVFGYVCSG</sequence>
<accession>A0A6L2KKF9</accession>
<feature type="chain" id="PRO_5027035403" evidence="3">
    <location>
        <begin position="18"/>
        <end position="752"/>
    </location>
</feature>
<dbReference type="GO" id="GO:0015074">
    <property type="term" value="P:DNA integration"/>
    <property type="evidence" value="ECO:0007669"/>
    <property type="project" value="InterPro"/>
</dbReference>
<dbReference type="Pfam" id="PF00665">
    <property type="entry name" value="rve"/>
    <property type="match status" value="1"/>
</dbReference>
<protein>
    <submittedName>
        <fullName evidence="5">Retrotransposon protein, putative, Ty1-copia subclass</fullName>
    </submittedName>
</protein>
<evidence type="ECO:0000256" key="3">
    <source>
        <dbReference type="SAM" id="SignalP"/>
    </source>
</evidence>
<dbReference type="InterPro" id="IPR039537">
    <property type="entry name" value="Retrotran_Ty1/copia-like"/>
</dbReference>
<dbReference type="InterPro" id="IPR013103">
    <property type="entry name" value="RVT_2"/>
</dbReference>
<proteinExistence type="predicted"/>
<dbReference type="GO" id="GO:0003676">
    <property type="term" value="F:nucleic acid binding"/>
    <property type="evidence" value="ECO:0007669"/>
    <property type="project" value="InterPro"/>
</dbReference>
<keyword evidence="2" id="KW-0378">Hydrolase</keyword>
<evidence type="ECO:0000313" key="5">
    <source>
        <dbReference type="EMBL" id="GEU49399.1"/>
    </source>
</evidence>
<dbReference type="Pfam" id="PF07727">
    <property type="entry name" value="RVT_2"/>
    <property type="match status" value="1"/>
</dbReference>
<evidence type="ECO:0000259" key="4">
    <source>
        <dbReference type="PROSITE" id="PS50994"/>
    </source>
</evidence>